<dbReference type="EMBL" id="JBBXMP010000277">
    <property type="protein sequence ID" value="KAL0058761.1"/>
    <property type="molecule type" value="Genomic_DNA"/>
</dbReference>
<proteinExistence type="predicted"/>
<organism evidence="2 3">
    <name type="scientific">Marasmius tenuissimus</name>
    <dbReference type="NCBI Taxonomy" id="585030"/>
    <lineage>
        <taxon>Eukaryota</taxon>
        <taxon>Fungi</taxon>
        <taxon>Dikarya</taxon>
        <taxon>Basidiomycota</taxon>
        <taxon>Agaricomycotina</taxon>
        <taxon>Agaricomycetes</taxon>
        <taxon>Agaricomycetidae</taxon>
        <taxon>Agaricales</taxon>
        <taxon>Marasmiineae</taxon>
        <taxon>Marasmiaceae</taxon>
        <taxon>Marasmius</taxon>
    </lineage>
</organism>
<gene>
    <name evidence="2" type="ORF">AAF712_014533</name>
</gene>
<dbReference type="Pfam" id="PF13460">
    <property type="entry name" value="NAD_binding_10"/>
    <property type="match status" value="1"/>
</dbReference>
<evidence type="ECO:0000259" key="1">
    <source>
        <dbReference type="Pfam" id="PF13460"/>
    </source>
</evidence>
<accession>A0ABR2ZAT7</accession>
<sequence>MARILLLGGHGKIALQMTKILASRNHIVTSIIRNPDHAEEIRALAPDSSKRDLIKPVVASIEEADDEAAKKLMENIDWVIWSAGAGGKGGKERTKAVDEVAAKRFIAAAMAAPSPTKFLMVSANCSRRKPASYWSEKDKEAFEGAWKAIPDYCEAKTEADEFLFNESRKFGKVDLGRAKAYGKVPRDDVAAVAVELLEQSDDENKNAGGLWIDLIAGDESIGEAVGRVLKEKITSRD</sequence>
<comment type="caution">
    <text evidence="2">The sequence shown here is derived from an EMBL/GenBank/DDBJ whole genome shotgun (WGS) entry which is preliminary data.</text>
</comment>
<dbReference type="PANTHER" id="PTHR15020:SF50">
    <property type="entry name" value="UPF0659 PROTEIN YMR090W"/>
    <property type="match status" value="1"/>
</dbReference>
<dbReference type="InterPro" id="IPR036291">
    <property type="entry name" value="NAD(P)-bd_dom_sf"/>
</dbReference>
<dbReference type="Gene3D" id="3.40.50.720">
    <property type="entry name" value="NAD(P)-binding Rossmann-like Domain"/>
    <property type="match status" value="1"/>
</dbReference>
<evidence type="ECO:0000313" key="2">
    <source>
        <dbReference type="EMBL" id="KAL0058761.1"/>
    </source>
</evidence>
<dbReference type="InterPro" id="IPR016040">
    <property type="entry name" value="NAD(P)-bd_dom"/>
</dbReference>
<keyword evidence="3" id="KW-1185">Reference proteome</keyword>
<evidence type="ECO:0000313" key="3">
    <source>
        <dbReference type="Proteomes" id="UP001437256"/>
    </source>
</evidence>
<protein>
    <recommendedName>
        <fullName evidence="1">NAD(P)-binding domain-containing protein</fullName>
    </recommendedName>
</protein>
<dbReference type="SUPFAM" id="SSF51735">
    <property type="entry name" value="NAD(P)-binding Rossmann-fold domains"/>
    <property type="match status" value="1"/>
</dbReference>
<feature type="domain" description="NAD(P)-binding" evidence="1">
    <location>
        <begin position="8"/>
        <end position="165"/>
    </location>
</feature>
<name>A0ABR2ZAT7_9AGAR</name>
<reference evidence="2 3" key="1">
    <citation type="submission" date="2024-05" db="EMBL/GenBank/DDBJ databases">
        <title>A draft genome resource for the thread blight pathogen Marasmius tenuissimus strain MS-2.</title>
        <authorList>
            <person name="Yulfo-Soto G.E."/>
            <person name="Baruah I.K."/>
            <person name="Amoako-Attah I."/>
            <person name="Bukari Y."/>
            <person name="Meinhardt L.W."/>
            <person name="Bailey B.A."/>
            <person name="Cohen S.P."/>
        </authorList>
    </citation>
    <scope>NUCLEOTIDE SEQUENCE [LARGE SCALE GENOMIC DNA]</scope>
    <source>
        <strain evidence="2 3">MS-2</strain>
    </source>
</reference>
<dbReference type="Proteomes" id="UP001437256">
    <property type="component" value="Unassembled WGS sequence"/>
</dbReference>
<dbReference type="PANTHER" id="PTHR15020">
    <property type="entry name" value="FLAVIN REDUCTASE-RELATED"/>
    <property type="match status" value="1"/>
</dbReference>